<reference evidence="2 3" key="1">
    <citation type="journal article" date="2013" name="Proc. Natl. Acad. Sci. U.S.A.">
        <title>Genome of an arbuscular mycorrhizal fungus provides insight into the oldest plant symbiosis.</title>
        <authorList>
            <person name="Tisserant E."/>
            <person name="Malbreil M."/>
            <person name="Kuo A."/>
            <person name="Kohler A."/>
            <person name="Symeonidi A."/>
            <person name="Balestrini R."/>
            <person name="Charron P."/>
            <person name="Duensing N."/>
            <person name="Frei Dit Frey N."/>
            <person name="Gianinazzi-Pearson V."/>
            <person name="Gilbert L.B."/>
            <person name="Handa Y."/>
            <person name="Herr J.R."/>
            <person name="Hijri M."/>
            <person name="Koul R."/>
            <person name="Kawaguchi M."/>
            <person name="Krajinski F."/>
            <person name="Lammers P.J."/>
            <person name="Masclaux F.G."/>
            <person name="Murat C."/>
            <person name="Morin E."/>
            <person name="Ndikumana S."/>
            <person name="Pagni M."/>
            <person name="Petitpierre D."/>
            <person name="Requena N."/>
            <person name="Rosikiewicz P."/>
            <person name="Riley R."/>
            <person name="Saito K."/>
            <person name="San Clemente H."/>
            <person name="Shapiro H."/>
            <person name="van Tuinen D."/>
            <person name="Becard G."/>
            <person name="Bonfante P."/>
            <person name="Paszkowski U."/>
            <person name="Shachar-Hill Y.Y."/>
            <person name="Tuskan G.A."/>
            <person name="Young P.W."/>
            <person name="Sanders I.R."/>
            <person name="Henrissat B."/>
            <person name="Rensing S.A."/>
            <person name="Grigoriev I.V."/>
            <person name="Corradi N."/>
            <person name="Roux C."/>
            <person name="Martin F."/>
        </authorList>
    </citation>
    <scope>NUCLEOTIDE SEQUENCE [LARGE SCALE GENOMIC DNA]</scope>
    <source>
        <strain evidence="2 3">DAOM 197198</strain>
    </source>
</reference>
<gene>
    <name evidence="2" type="ORF">GLOIN_2v1782992</name>
</gene>
<keyword evidence="1" id="KW-1133">Transmembrane helix</keyword>
<evidence type="ECO:0000313" key="2">
    <source>
        <dbReference type="EMBL" id="POG64396.1"/>
    </source>
</evidence>
<keyword evidence="1" id="KW-0472">Membrane</keyword>
<evidence type="ECO:0000313" key="3">
    <source>
        <dbReference type="Proteomes" id="UP000018888"/>
    </source>
</evidence>
<name>A0A2P4PG79_RHIID</name>
<organism evidence="2 3">
    <name type="scientific">Rhizophagus irregularis (strain DAOM 181602 / DAOM 197198 / MUCL 43194)</name>
    <name type="common">Arbuscular mycorrhizal fungus</name>
    <name type="synonym">Glomus intraradices</name>
    <dbReference type="NCBI Taxonomy" id="747089"/>
    <lineage>
        <taxon>Eukaryota</taxon>
        <taxon>Fungi</taxon>
        <taxon>Fungi incertae sedis</taxon>
        <taxon>Mucoromycota</taxon>
        <taxon>Glomeromycotina</taxon>
        <taxon>Glomeromycetes</taxon>
        <taxon>Glomerales</taxon>
        <taxon>Glomeraceae</taxon>
        <taxon>Rhizophagus</taxon>
    </lineage>
</organism>
<reference evidence="2 3" key="2">
    <citation type="journal article" date="2018" name="New Phytol.">
        <title>High intraspecific genome diversity in the model arbuscular mycorrhizal symbiont Rhizophagus irregularis.</title>
        <authorList>
            <person name="Chen E.C.H."/>
            <person name="Morin E."/>
            <person name="Beaudet D."/>
            <person name="Noel J."/>
            <person name="Yildirir G."/>
            <person name="Ndikumana S."/>
            <person name="Charron P."/>
            <person name="St-Onge C."/>
            <person name="Giorgi J."/>
            <person name="Kruger M."/>
            <person name="Marton T."/>
            <person name="Ropars J."/>
            <person name="Grigoriev I.V."/>
            <person name="Hainaut M."/>
            <person name="Henrissat B."/>
            <person name="Roux C."/>
            <person name="Martin F."/>
            <person name="Corradi N."/>
        </authorList>
    </citation>
    <scope>NUCLEOTIDE SEQUENCE [LARGE SCALE GENOMIC DNA]</scope>
    <source>
        <strain evidence="2 3">DAOM 197198</strain>
    </source>
</reference>
<keyword evidence="1" id="KW-0812">Transmembrane</keyword>
<sequence length="288" mass="33208">MPCKEVKGPKEKRLSEPISGFNFEPNRVKFALSLVDSNILLPTEIDSIAKLRNVLIEDISFTIFKNTNKRKLQSLKYIPESKGGDTTKFISNFLKLCYNAEINDTEEQKNYLYKSFTMNSYFSKEFYNKTKNANSINELIKGFEDIVFDESNLIKNDSIVALKHGVSKILNSLWKIKFVKELITYSNTCKILQRVKSSNKFLGIDDRFTSPSTNHTEVSSCNDTYHCCIKKSTKTDKLNFYVIMIFNLLLGIILIKKVVCHNERLGGNDEWCIELIKQHILTIDTLHD</sequence>
<keyword evidence="3" id="KW-1185">Reference proteome</keyword>
<dbReference type="EMBL" id="AUPC02000242">
    <property type="protein sequence ID" value="POG64396.1"/>
    <property type="molecule type" value="Genomic_DNA"/>
</dbReference>
<feature type="transmembrane region" description="Helical" evidence="1">
    <location>
        <begin position="238"/>
        <end position="255"/>
    </location>
</feature>
<dbReference type="AlphaFoldDB" id="A0A2P4PG79"/>
<accession>A0A2P4PG79</accession>
<protein>
    <recommendedName>
        <fullName evidence="4">MIR domain-containing protein</fullName>
    </recommendedName>
</protein>
<dbReference type="VEuPathDB" id="FungiDB:RhiirFUN_016717"/>
<evidence type="ECO:0008006" key="4">
    <source>
        <dbReference type="Google" id="ProtNLM"/>
    </source>
</evidence>
<comment type="caution">
    <text evidence="2">The sequence shown here is derived from an EMBL/GenBank/DDBJ whole genome shotgun (WGS) entry which is preliminary data.</text>
</comment>
<dbReference type="Proteomes" id="UP000018888">
    <property type="component" value="Unassembled WGS sequence"/>
</dbReference>
<proteinExistence type="predicted"/>
<evidence type="ECO:0000256" key="1">
    <source>
        <dbReference type="SAM" id="Phobius"/>
    </source>
</evidence>